<dbReference type="InterPro" id="IPR025568">
    <property type="entry name" value="DUF4334"/>
</dbReference>
<reference evidence="3 4" key="1">
    <citation type="submission" date="2018-03" db="EMBL/GenBank/DDBJ databases">
        <title>Aquarubrobacter algicola gen. nov., sp. nov., a novel actinobacterium isolated from shallow eutrophic lake during the end of cyanobacterial harmful algal blooms.</title>
        <authorList>
            <person name="Chun S.J."/>
        </authorList>
    </citation>
    <scope>NUCLEOTIDE SEQUENCE [LARGE SCALE GENOMIC DNA]</scope>
    <source>
        <strain evidence="3 4">Seoho-28</strain>
    </source>
</reference>
<evidence type="ECO:0000259" key="2">
    <source>
        <dbReference type="Pfam" id="PF14232"/>
    </source>
</evidence>
<dbReference type="Pfam" id="PF14231">
    <property type="entry name" value="GXWXG"/>
    <property type="match status" value="1"/>
</dbReference>
<feature type="domain" description="GXWXG" evidence="1">
    <location>
        <begin position="28"/>
        <end position="86"/>
    </location>
</feature>
<protein>
    <recommendedName>
        <fullName evidence="5">DUF4334 domain-containing protein</fullName>
    </recommendedName>
</protein>
<evidence type="ECO:0008006" key="5">
    <source>
        <dbReference type="Google" id="ProtNLM"/>
    </source>
</evidence>
<proteinExistence type="predicted"/>
<dbReference type="AlphaFoldDB" id="A0A2T4UHI7"/>
<dbReference type="Pfam" id="PF14232">
    <property type="entry name" value="DUF4334"/>
    <property type="match status" value="1"/>
</dbReference>
<accession>A0A2T4UHI7</accession>
<dbReference type="OrthoDB" id="8905397at2"/>
<feature type="domain" description="DUF4334" evidence="2">
    <location>
        <begin position="95"/>
        <end position="149"/>
    </location>
</feature>
<sequence length="150" mass="16176">MAPSAAHADRFRELAAGGTPVPVADAHALFDALDAVDCEEMLGEWDGGVIVTGHPGEQQLGALGWAGKSFRGRDDVDPIVCRTADGGREANPILGAATLRAVEHRGVVTATMVYDKHPVFDHFRRVDERTVLGLMDRKGDAPLFFWLTRA</sequence>
<evidence type="ECO:0000313" key="4">
    <source>
        <dbReference type="Proteomes" id="UP000240739"/>
    </source>
</evidence>
<name>A0A2T4UHI7_9ACTN</name>
<evidence type="ECO:0000259" key="1">
    <source>
        <dbReference type="Pfam" id="PF14231"/>
    </source>
</evidence>
<dbReference type="Proteomes" id="UP000240739">
    <property type="component" value="Unassembled WGS sequence"/>
</dbReference>
<gene>
    <name evidence="3" type="ORF">C7Y72_03125</name>
</gene>
<organism evidence="3 4">
    <name type="scientific">Paraconexibacter algicola</name>
    <dbReference type="NCBI Taxonomy" id="2133960"/>
    <lineage>
        <taxon>Bacteria</taxon>
        <taxon>Bacillati</taxon>
        <taxon>Actinomycetota</taxon>
        <taxon>Thermoleophilia</taxon>
        <taxon>Solirubrobacterales</taxon>
        <taxon>Paraconexibacteraceae</taxon>
        <taxon>Paraconexibacter</taxon>
    </lineage>
</organism>
<dbReference type="InterPro" id="IPR025951">
    <property type="entry name" value="GXWXG_dom"/>
</dbReference>
<comment type="caution">
    <text evidence="3">The sequence shown here is derived from an EMBL/GenBank/DDBJ whole genome shotgun (WGS) entry which is preliminary data.</text>
</comment>
<dbReference type="EMBL" id="PYYB01000001">
    <property type="protein sequence ID" value="PTL58711.1"/>
    <property type="molecule type" value="Genomic_DNA"/>
</dbReference>
<keyword evidence="4" id="KW-1185">Reference proteome</keyword>
<dbReference type="RefSeq" id="WP_107567148.1">
    <property type="nucleotide sequence ID" value="NZ_PYYB01000001.1"/>
</dbReference>
<evidence type="ECO:0000313" key="3">
    <source>
        <dbReference type="EMBL" id="PTL58711.1"/>
    </source>
</evidence>
<dbReference type="Gene3D" id="2.40.128.580">
    <property type="entry name" value="GXWXG domain"/>
    <property type="match status" value="1"/>
</dbReference>